<dbReference type="AlphaFoldDB" id="A0A6M0RCT7"/>
<proteinExistence type="predicted"/>
<accession>A0A6M0RCT7</accession>
<keyword evidence="2" id="KW-1185">Reference proteome</keyword>
<name>A0A6M0RCT7_9CLOT</name>
<sequence length="84" mass="9643">MGEGKETISYIQDLNYYKNLSKSLSNKLAEKIVENIELKSENDALKSSRDLWIDEVVRIYFEVGSLEKALKITGAERIYELLKG</sequence>
<reference evidence="1 2" key="1">
    <citation type="submission" date="2019-04" db="EMBL/GenBank/DDBJ databases">
        <title>Genome sequencing of Clostridium botulinum Groups I-IV and Clostridium butyricum.</title>
        <authorList>
            <person name="Brunt J."/>
            <person name="Van Vliet A.H.M."/>
            <person name="Stringer S.C."/>
            <person name="Carter A.T."/>
            <person name="Peck M.W."/>
        </authorList>
    </citation>
    <scope>NUCLEOTIDE SEQUENCE [LARGE SCALE GENOMIC DNA]</scope>
    <source>
        <strain evidence="1 2">IFR 18/094</strain>
    </source>
</reference>
<organism evidence="1 2">
    <name type="scientific">Clostridium niameyense</name>
    <dbReference type="NCBI Taxonomy" id="1622073"/>
    <lineage>
        <taxon>Bacteria</taxon>
        <taxon>Bacillati</taxon>
        <taxon>Bacillota</taxon>
        <taxon>Clostridia</taxon>
        <taxon>Eubacteriales</taxon>
        <taxon>Clostridiaceae</taxon>
        <taxon>Clostridium</taxon>
    </lineage>
</organism>
<dbReference type="EMBL" id="SXDP01000009">
    <property type="protein sequence ID" value="NEZ47617.1"/>
    <property type="molecule type" value="Genomic_DNA"/>
</dbReference>
<evidence type="ECO:0000313" key="2">
    <source>
        <dbReference type="Proteomes" id="UP000473885"/>
    </source>
</evidence>
<dbReference type="Proteomes" id="UP000473885">
    <property type="component" value="Unassembled WGS sequence"/>
</dbReference>
<evidence type="ECO:0000313" key="1">
    <source>
        <dbReference type="EMBL" id="NEZ47617.1"/>
    </source>
</evidence>
<gene>
    <name evidence="1" type="ORF">FDF74_10485</name>
</gene>
<protein>
    <submittedName>
        <fullName evidence="1">Uncharacterized protein</fullName>
    </submittedName>
</protein>
<comment type="caution">
    <text evidence="1">The sequence shown here is derived from an EMBL/GenBank/DDBJ whole genome shotgun (WGS) entry which is preliminary data.</text>
</comment>
<dbReference type="RefSeq" id="WP_163249560.1">
    <property type="nucleotide sequence ID" value="NZ_SXDP01000009.1"/>
</dbReference>